<keyword evidence="2" id="KW-1185">Reference proteome</keyword>
<dbReference type="AlphaFoldDB" id="A0A4Z2GXC7"/>
<evidence type="ECO:0000313" key="1">
    <source>
        <dbReference type="EMBL" id="TNN57254.1"/>
    </source>
</evidence>
<organism evidence="1 2">
    <name type="scientific">Liparis tanakae</name>
    <name type="common">Tanaka's snailfish</name>
    <dbReference type="NCBI Taxonomy" id="230148"/>
    <lineage>
        <taxon>Eukaryota</taxon>
        <taxon>Metazoa</taxon>
        <taxon>Chordata</taxon>
        <taxon>Craniata</taxon>
        <taxon>Vertebrata</taxon>
        <taxon>Euteleostomi</taxon>
        <taxon>Actinopterygii</taxon>
        <taxon>Neopterygii</taxon>
        <taxon>Teleostei</taxon>
        <taxon>Neoteleostei</taxon>
        <taxon>Acanthomorphata</taxon>
        <taxon>Eupercaria</taxon>
        <taxon>Perciformes</taxon>
        <taxon>Cottioidei</taxon>
        <taxon>Cottales</taxon>
        <taxon>Liparidae</taxon>
        <taxon>Liparis</taxon>
    </lineage>
</organism>
<protein>
    <submittedName>
        <fullName evidence="1">Uncharacterized protein</fullName>
    </submittedName>
</protein>
<comment type="caution">
    <text evidence="1">The sequence shown here is derived from an EMBL/GenBank/DDBJ whole genome shotgun (WGS) entry which is preliminary data.</text>
</comment>
<dbReference type="EMBL" id="SRLO01000409">
    <property type="protein sequence ID" value="TNN57254.1"/>
    <property type="molecule type" value="Genomic_DNA"/>
</dbReference>
<proteinExistence type="predicted"/>
<evidence type="ECO:0000313" key="2">
    <source>
        <dbReference type="Proteomes" id="UP000314294"/>
    </source>
</evidence>
<dbReference type="Proteomes" id="UP000314294">
    <property type="component" value="Unassembled WGS sequence"/>
</dbReference>
<sequence length="81" mass="9567">MRVQDLLFSVEETFNPAPRLLLNKTSYALTEFSTNFLWYYTQLASVGSMKRSLLFDWSCAKQGLRYIRFQLTTVHQGRPQR</sequence>
<reference evidence="1 2" key="1">
    <citation type="submission" date="2019-03" db="EMBL/GenBank/DDBJ databases">
        <title>First draft genome of Liparis tanakae, snailfish: a comprehensive survey of snailfish specific genes.</title>
        <authorList>
            <person name="Kim W."/>
            <person name="Song I."/>
            <person name="Jeong J.-H."/>
            <person name="Kim D."/>
            <person name="Kim S."/>
            <person name="Ryu S."/>
            <person name="Song J.Y."/>
            <person name="Lee S.K."/>
        </authorList>
    </citation>
    <scope>NUCLEOTIDE SEQUENCE [LARGE SCALE GENOMIC DNA]</scope>
    <source>
        <tissue evidence="1">Muscle</tissue>
    </source>
</reference>
<accession>A0A4Z2GXC7</accession>
<name>A0A4Z2GXC7_9TELE</name>
<gene>
    <name evidence="1" type="ORF">EYF80_032513</name>
</gene>